<feature type="transmembrane region" description="Helical" evidence="6">
    <location>
        <begin position="138"/>
        <end position="163"/>
    </location>
</feature>
<feature type="transmembrane region" description="Helical" evidence="6">
    <location>
        <begin position="335"/>
        <end position="355"/>
    </location>
</feature>
<evidence type="ECO:0000256" key="1">
    <source>
        <dbReference type="ARBA" id="ARBA00004141"/>
    </source>
</evidence>
<evidence type="ECO:0000256" key="2">
    <source>
        <dbReference type="ARBA" id="ARBA00022448"/>
    </source>
</evidence>
<dbReference type="EMBL" id="JQGA01000948">
    <property type="protein sequence ID" value="KGO71309.1"/>
    <property type="molecule type" value="Genomic_DNA"/>
</dbReference>
<reference evidence="7 8" key="1">
    <citation type="journal article" date="2015" name="Mol. Plant Microbe Interact.">
        <title>Genome, transcriptome, and functional analyses of Penicillium expansum provide new insights into secondary metabolism and pathogenicity.</title>
        <authorList>
            <person name="Ballester A.R."/>
            <person name="Marcet-Houben M."/>
            <person name="Levin E."/>
            <person name="Sela N."/>
            <person name="Selma-Lazaro C."/>
            <person name="Carmona L."/>
            <person name="Wisniewski M."/>
            <person name="Droby S."/>
            <person name="Gonzalez-Candelas L."/>
            <person name="Gabaldon T."/>
        </authorList>
    </citation>
    <scope>NUCLEOTIDE SEQUENCE [LARGE SCALE GENOMIC DNA]</scope>
    <source>
        <strain evidence="7 8">PHI-1</strain>
    </source>
</reference>
<feature type="transmembrane region" description="Helical" evidence="6">
    <location>
        <begin position="85"/>
        <end position="104"/>
    </location>
</feature>
<evidence type="ECO:0000256" key="3">
    <source>
        <dbReference type="ARBA" id="ARBA00022692"/>
    </source>
</evidence>
<dbReference type="Gene3D" id="1.20.1740.10">
    <property type="entry name" value="Amino acid/polyamine transporter I"/>
    <property type="match status" value="1"/>
</dbReference>
<protein>
    <submittedName>
        <fullName evidence="7">Amino acid/polyamine transporter I</fullName>
    </submittedName>
</protein>
<evidence type="ECO:0000256" key="4">
    <source>
        <dbReference type="ARBA" id="ARBA00022989"/>
    </source>
</evidence>
<feature type="transmembrane region" description="Helical" evidence="6">
    <location>
        <begin position="175"/>
        <end position="197"/>
    </location>
</feature>
<evidence type="ECO:0000313" key="8">
    <source>
        <dbReference type="Proteomes" id="UP000030104"/>
    </source>
</evidence>
<dbReference type="GO" id="GO:0016020">
    <property type="term" value="C:membrane"/>
    <property type="evidence" value="ECO:0007669"/>
    <property type="project" value="UniProtKB-SubCell"/>
</dbReference>
<feature type="transmembrane region" description="Helical" evidence="6">
    <location>
        <begin position="204"/>
        <end position="226"/>
    </location>
</feature>
<dbReference type="PIRSF" id="PIRSF006060">
    <property type="entry name" value="AA_transporter"/>
    <property type="match status" value="1"/>
</dbReference>
<proteinExistence type="predicted"/>
<dbReference type="AlphaFoldDB" id="A0A0A2KU67"/>
<evidence type="ECO:0000313" key="7">
    <source>
        <dbReference type="EMBL" id="KGO71309.1"/>
    </source>
</evidence>
<dbReference type="STRING" id="40296.A0A0A2KU67"/>
<name>A0A0A2KU67_PENIT</name>
<dbReference type="OMA" id="AQYHWTH"/>
<keyword evidence="5 6" id="KW-0472">Membrane</keyword>
<comment type="caution">
    <text evidence="7">The sequence shown here is derived from an EMBL/GenBank/DDBJ whole genome shotgun (WGS) entry which is preliminary data.</text>
</comment>
<keyword evidence="4 6" id="KW-1133">Transmembrane helix</keyword>
<organism evidence="7 8">
    <name type="scientific">Penicillium italicum</name>
    <name type="common">Blue mold</name>
    <dbReference type="NCBI Taxonomy" id="40296"/>
    <lineage>
        <taxon>Eukaryota</taxon>
        <taxon>Fungi</taxon>
        <taxon>Dikarya</taxon>
        <taxon>Ascomycota</taxon>
        <taxon>Pezizomycotina</taxon>
        <taxon>Eurotiomycetes</taxon>
        <taxon>Eurotiomycetidae</taxon>
        <taxon>Eurotiales</taxon>
        <taxon>Aspergillaceae</taxon>
        <taxon>Penicillium</taxon>
    </lineage>
</organism>
<comment type="subcellular location">
    <subcellularLocation>
        <location evidence="1">Membrane</location>
        <topology evidence="1">Multi-pass membrane protein</topology>
    </subcellularLocation>
</comment>
<dbReference type="Proteomes" id="UP000030104">
    <property type="component" value="Unassembled WGS sequence"/>
</dbReference>
<feature type="transmembrane region" description="Helical" evidence="6">
    <location>
        <begin position="477"/>
        <end position="496"/>
    </location>
</feature>
<keyword evidence="2" id="KW-0813">Transport</keyword>
<sequence length="554" mass="61502">MERLEMLSLERGNRVTGKAASDQDANVSNAYGRSLKRTGPTEQASPKRLFNFTQIFFFSLTYLSSWETQALNLSTVLSNGGPEALAWGILIVVFGAMAQSASLAEMASMQPIAGAQYHWTHYLAPPSQRKFITWMQGWVTWFAWISTLAGVANTTATMIQGLASVNYPEYEPKQWHITLIIVGMLTVEALMNMYTFWLIPWIEMLAGILHICLLIVFLVVFTALAPRHTPEFVFLHTQSTSGWANFPAWNIGLLTPVWGFVGFDGAVHMSEEVRRAKQAVPRSIFYTVVANGILAYAMVVCMLFTMGSVEEAQKSRFPIIEICRQATGSVKAATAMVSGLLVISLSVNLASIASVSRLTWAWARDGALPQWFSYVCVTHTKHQTVLSKMKTKVFADMNGQIDRKHNVPIRAVWLPVLVVMILSCLNIADGAAFGAFVALGSIGLFVSYFIAISCMVHNRLQKHAAPLGNWNMGIWGLPVNVFALVYTTWVTVWLAFPSALPVTGENMNYAAPIFGATTFFAFVYWFFKGRTRWEGLNKEVIRLAVEGGELQLKT</sequence>
<gene>
    <name evidence="7" type="ORF">PITC_062740</name>
</gene>
<feature type="transmembrane region" description="Helical" evidence="6">
    <location>
        <begin position="284"/>
        <end position="306"/>
    </location>
</feature>
<feature type="transmembrane region" description="Helical" evidence="6">
    <location>
        <begin position="407"/>
        <end position="428"/>
    </location>
</feature>
<dbReference type="OrthoDB" id="3257095at2759"/>
<dbReference type="PANTHER" id="PTHR45649">
    <property type="entry name" value="AMINO-ACID PERMEASE BAT1"/>
    <property type="match status" value="1"/>
</dbReference>
<dbReference type="Pfam" id="PF13520">
    <property type="entry name" value="AA_permease_2"/>
    <property type="match status" value="1"/>
</dbReference>
<keyword evidence="3 6" id="KW-0812">Transmembrane</keyword>
<feature type="transmembrane region" description="Helical" evidence="6">
    <location>
        <begin position="434"/>
        <end position="456"/>
    </location>
</feature>
<accession>A0A0A2KU67</accession>
<feature type="transmembrane region" description="Helical" evidence="6">
    <location>
        <begin position="508"/>
        <end position="527"/>
    </location>
</feature>
<evidence type="ECO:0000256" key="6">
    <source>
        <dbReference type="SAM" id="Phobius"/>
    </source>
</evidence>
<dbReference type="HOGENOM" id="CLU_004495_6_2_1"/>
<dbReference type="PhylomeDB" id="A0A0A2KU67"/>
<feature type="transmembrane region" description="Helical" evidence="6">
    <location>
        <begin position="246"/>
        <end position="263"/>
    </location>
</feature>
<dbReference type="InterPro" id="IPR002293">
    <property type="entry name" value="AA/rel_permease1"/>
</dbReference>
<dbReference type="GO" id="GO:0022857">
    <property type="term" value="F:transmembrane transporter activity"/>
    <property type="evidence" value="ECO:0007669"/>
    <property type="project" value="InterPro"/>
</dbReference>
<dbReference type="PANTHER" id="PTHR45649:SF5">
    <property type="entry name" value="GABA TRANSPORTER (EUROFUNG)-RELATED"/>
    <property type="match status" value="1"/>
</dbReference>
<keyword evidence="8" id="KW-1185">Reference proteome</keyword>
<evidence type="ECO:0000256" key="5">
    <source>
        <dbReference type="ARBA" id="ARBA00023136"/>
    </source>
</evidence>